<dbReference type="RefSeq" id="WP_036453316.1">
    <property type="nucleotide sequence ID" value="NZ_CP027541.1"/>
</dbReference>
<feature type="domain" description="Muconolactone isomerase" evidence="9">
    <location>
        <begin position="4"/>
        <end position="90"/>
    </location>
</feature>
<comment type="similarity">
    <text evidence="3 8">Belongs to the muconolactone Delta-isomerase family.</text>
</comment>
<dbReference type="SUPFAM" id="SSF54909">
    <property type="entry name" value="Dimeric alpha+beta barrel"/>
    <property type="match status" value="1"/>
</dbReference>
<proteinExistence type="inferred from homology"/>
<dbReference type="UniPathway" id="UPA00157">
    <property type="reaction ID" value="UER00260"/>
</dbReference>
<gene>
    <name evidence="10" type="ORF">D806_040390</name>
</gene>
<dbReference type="Pfam" id="PF02426">
    <property type="entry name" value="MIase"/>
    <property type="match status" value="1"/>
</dbReference>
<protein>
    <recommendedName>
        <fullName evidence="5 8">Muconolactone Delta-isomerase</fullName>
        <shortName evidence="8">MIase</shortName>
        <ecNumber evidence="5 8">5.3.3.4</ecNumber>
    </recommendedName>
</protein>
<dbReference type="InterPro" id="IPR011008">
    <property type="entry name" value="Dimeric_a/b-barrel"/>
</dbReference>
<dbReference type="Proteomes" id="UP000011200">
    <property type="component" value="Chromosome"/>
</dbReference>
<evidence type="ECO:0000256" key="7">
    <source>
        <dbReference type="ARBA" id="ARBA00023235"/>
    </source>
</evidence>
<organism evidence="10 11">
    <name type="scientific">Mycolicibacterium smegmatis (strain MKD8)</name>
    <name type="common">Mycobacterium smegmatis</name>
    <dbReference type="NCBI Taxonomy" id="1214915"/>
    <lineage>
        <taxon>Bacteria</taxon>
        <taxon>Bacillati</taxon>
        <taxon>Actinomycetota</taxon>
        <taxon>Actinomycetes</taxon>
        <taxon>Mycobacteriales</taxon>
        <taxon>Mycobacteriaceae</taxon>
        <taxon>Mycolicibacterium</taxon>
    </lineage>
</organism>
<reference evidence="10 11" key="1">
    <citation type="journal article" date="2013" name="Genome Announc.">
        <title>Draft genome sequence of MKD8, a conjugal recipient Mycobacterium smegmatis strain.</title>
        <authorList>
            <person name="Gray T.A."/>
            <person name="Palumbo M.J."/>
            <person name="Derbyshire K.M."/>
        </authorList>
    </citation>
    <scope>NUCLEOTIDE SEQUENCE [LARGE SCALE GENOMIC DNA]</scope>
    <source>
        <strain evidence="10 11">MKD8</strain>
    </source>
</reference>
<sequence>MTNEYLVRIDVEMPAAMPDAEWDAVMAREAERARGYRRAGVIVRIWRIPGTRSNIGIWSAASASELHDKLSALPAFPYMKISVQPLAQHYVEL</sequence>
<accession>A0A2U9PUP6</accession>
<evidence type="ECO:0000256" key="4">
    <source>
        <dbReference type="ARBA" id="ARBA00011365"/>
    </source>
</evidence>
<evidence type="ECO:0000256" key="6">
    <source>
        <dbReference type="ARBA" id="ARBA00022797"/>
    </source>
</evidence>
<comment type="catalytic activity">
    <reaction evidence="1 8">
        <text>(S)-muconolactone = (4,5-dihydro-5-oxofuran-2-yl)-acetate</text>
        <dbReference type="Rhea" id="RHEA:12348"/>
        <dbReference type="ChEBI" id="CHEBI:58425"/>
        <dbReference type="ChEBI" id="CHEBI:58736"/>
        <dbReference type="EC" id="5.3.3.4"/>
    </reaction>
</comment>
<evidence type="ECO:0000313" key="11">
    <source>
        <dbReference type="Proteomes" id="UP000011200"/>
    </source>
</evidence>
<keyword evidence="7 8" id="KW-0413">Isomerase</keyword>
<dbReference type="EMBL" id="CP027541">
    <property type="protein sequence ID" value="AWT55005.1"/>
    <property type="molecule type" value="Genomic_DNA"/>
</dbReference>
<evidence type="ECO:0000256" key="5">
    <source>
        <dbReference type="ARBA" id="ARBA00012070"/>
    </source>
</evidence>
<dbReference type="InterPro" id="IPR026029">
    <property type="entry name" value="MLI_dom"/>
</dbReference>
<evidence type="ECO:0000256" key="1">
    <source>
        <dbReference type="ARBA" id="ARBA00001739"/>
    </source>
</evidence>
<name>A0A2U9PUP6_MYCSE</name>
<dbReference type="GO" id="GO:0042952">
    <property type="term" value="P:beta-ketoadipate pathway"/>
    <property type="evidence" value="ECO:0007669"/>
    <property type="project" value="UniProtKB-UniPathway"/>
</dbReference>
<dbReference type="AlphaFoldDB" id="A0A2U9PUP6"/>
<dbReference type="EC" id="5.3.3.4" evidence="5 8"/>
<dbReference type="Gene3D" id="3.30.70.1060">
    <property type="entry name" value="Dimeric alpha+beta barrel"/>
    <property type="match status" value="1"/>
</dbReference>
<keyword evidence="6 8" id="KW-0058">Aromatic hydrocarbons catabolism</keyword>
<comment type="subunit">
    <text evidence="4">Homodecamer.</text>
</comment>
<dbReference type="PIRSF" id="PIRSF001486">
    <property type="entry name" value="CatC"/>
    <property type="match status" value="1"/>
</dbReference>
<reference evidence="11" key="2">
    <citation type="submission" date="2018-03" db="EMBL/GenBank/DDBJ databases">
        <authorList>
            <person name="Derbyshire K."/>
            <person name="Gray T.A."/>
            <person name="Champion M."/>
        </authorList>
    </citation>
    <scope>NUCLEOTIDE SEQUENCE [LARGE SCALE GENOMIC DNA]</scope>
    <source>
        <strain evidence="11">MKD8</strain>
    </source>
</reference>
<comment type="pathway">
    <text evidence="2 8">Aromatic compound metabolism; beta-ketoadipate pathway; 5-oxo-4,5-dihydro-2-furylacetate from catechol: step 3/3.</text>
</comment>
<dbReference type="InterPro" id="IPR003464">
    <property type="entry name" value="Muconolactone_d_Isoase"/>
</dbReference>
<dbReference type="GO" id="GO:0016159">
    <property type="term" value="F:muconolactone delta-isomerase activity"/>
    <property type="evidence" value="ECO:0007669"/>
    <property type="project" value="UniProtKB-EC"/>
</dbReference>
<evidence type="ECO:0000313" key="10">
    <source>
        <dbReference type="EMBL" id="AWT55005.1"/>
    </source>
</evidence>
<evidence type="ECO:0000259" key="9">
    <source>
        <dbReference type="Pfam" id="PF02426"/>
    </source>
</evidence>
<evidence type="ECO:0000256" key="8">
    <source>
        <dbReference type="PIRNR" id="PIRNR001486"/>
    </source>
</evidence>
<evidence type="ECO:0000256" key="2">
    <source>
        <dbReference type="ARBA" id="ARBA00005193"/>
    </source>
</evidence>
<evidence type="ECO:0000256" key="3">
    <source>
        <dbReference type="ARBA" id="ARBA00010882"/>
    </source>
</evidence>